<comment type="similarity">
    <text evidence="3">Belongs to the carbohydrate kinase PfkB family. LacC subfamily.</text>
</comment>
<keyword evidence="6" id="KW-1185">Reference proteome</keyword>
<reference evidence="5 6" key="1">
    <citation type="submission" date="2017-06" db="EMBL/GenBank/DDBJ databases">
        <authorList>
            <person name="Kim H.J."/>
            <person name="Triplett B.A."/>
        </authorList>
    </citation>
    <scope>NUCLEOTIDE SEQUENCE [LARGE SCALE GENOMIC DNA]</scope>
    <source>
        <strain evidence="5 6">SCA</strain>
    </source>
</reference>
<name>A0A239HS64_9FIRM</name>
<dbReference type="PROSITE" id="PS00583">
    <property type="entry name" value="PFKB_KINASES_1"/>
    <property type="match status" value="1"/>
</dbReference>
<protein>
    <recommendedName>
        <fullName evidence="3">Tagatose-6-phosphate kinase</fullName>
        <ecNumber evidence="3">2.7.1.144</ecNumber>
    </recommendedName>
</protein>
<dbReference type="EC" id="2.7.1.144" evidence="3"/>
<gene>
    <name evidence="5" type="ORF">SAMN05446037_102359</name>
</gene>
<dbReference type="AlphaFoldDB" id="A0A239HS64"/>
<evidence type="ECO:0000259" key="4">
    <source>
        <dbReference type="Pfam" id="PF00294"/>
    </source>
</evidence>
<dbReference type="GO" id="GO:0009024">
    <property type="term" value="F:tagatose-6-phosphate kinase activity"/>
    <property type="evidence" value="ECO:0007669"/>
    <property type="project" value="UniProtKB-EC"/>
</dbReference>
<organism evidence="5 6">
    <name type="scientific">Anaerovirgula multivorans</name>
    <dbReference type="NCBI Taxonomy" id="312168"/>
    <lineage>
        <taxon>Bacteria</taxon>
        <taxon>Bacillati</taxon>
        <taxon>Bacillota</taxon>
        <taxon>Clostridia</taxon>
        <taxon>Peptostreptococcales</taxon>
        <taxon>Natronincolaceae</taxon>
        <taxon>Anaerovirgula</taxon>
    </lineage>
</organism>
<evidence type="ECO:0000313" key="6">
    <source>
        <dbReference type="Proteomes" id="UP000198304"/>
    </source>
</evidence>
<comment type="catalytic activity">
    <reaction evidence="3">
        <text>D-tagatofuranose 6-phosphate + ATP = D-tagatofuranose 1,6-bisphosphate + ADP + H(+)</text>
        <dbReference type="Rhea" id="RHEA:12420"/>
        <dbReference type="ChEBI" id="CHEBI:15378"/>
        <dbReference type="ChEBI" id="CHEBI:30616"/>
        <dbReference type="ChEBI" id="CHEBI:58694"/>
        <dbReference type="ChEBI" id="CHEBI:58695"/>
        <dbReference type="ChEBI" id="CHEBI:456216"/>
        <dbReference type="EC" id="2.7.1.144"/>
    </reaction>
</comment>
<evidence type="ECO:0000256" key="1">
    <source>
        <dbReference type="ARBA" id="ARBA00022679"/>
    </source>
</evidence>
<dbReference type="CDD" id="cd01941">
    <property type="entry name" value="YeiC_kinase_like"/>
    <property type="match status" value="1"/>
</dbReference>
<dbReference type="Proteomes" id="UP000198304">
    <property type="component" value="Unassembled WGS sequence"/>
</dbReference>
<feature type="domain" description="Carbohydrate kinase PfkB" evidence="4">
    <location>
        <begin position="13"/>
        <end position="302"/>
    </location>
</feature>
<evidence type="ECO:0000256" key="3">
    <source>
        <dbReference type="PIRNR" id="PIRNR000535"/>
    </source>
</evidence>
<dbReference type="PIRSF" id="PIRSF000535">
    <property type="entry name" value="1PFK/6PFK/LacC"/>
    <property type="match status" value="1"/>
</dbReference>
<keyword evidence="1 3" id="KW-0808">Transferase</keyword>
<dbReference type="Pfam" id="PF00294">
    <property type="entry name" value="PfkB"/>
    <property type="match status" value="1"/>
</dbReference>
<dbReference type="PANTHER" id="PTHR10584:SF166">
    <property type="entry name" value="RIBOKINASE"/>
    <property type="match status" value="1"/>
</dbReference>
<dbReference type="GO" id="GO:0005988">
    <property type="term" value="P:lactose metabolic process"/>
    <property type="evidence" value="ECO:0007669"/>
    <property type="project" value="UniProtKB-KW"/>
</dbReference>
<keyword evidence="3" id="KW-0423">Lactose metabolism</keyword>
<dbReference type="InterPro" id="IPR002173">
    <property type="entry name" value="Carboh/pur_kinase_PfkB_CS"/>
</dbReference>
<dbReference type="GO" id="GO:0005524">
    <property type="term" value="F:ATP binding"/>
    <property type="evidence" value="ECO:0007669"/>
    <property type="project" value="UniProtKB-KW"/>
</dbReference>
<dbReference type="EMBL" id="FZOJ01000023">
    <property type="protein sequence ID" value="SNS84227.1"/>
    <property type="molecule type" value="Genomic_DNA"/>
</dbReference>
<evidence type="ECO:0000313" key="5">
    <source>
        <dbReference type="EMBL" id="SNS84227.1"/>
    </source>
</evidence>
<accession>A0A239HS64</accession>
<dbReference type="PROSITE" id="PS00584">
    <property type="entry name" value="PFKB_KINASES_2"/>
    <property type="match status" value="1"/>
</dbReference>
<dbReference type="Gene3D" id="3.40.1190.20">
    <property type="match status" value="1"/>
</dbReference>
<dbReference type="RefSeq" id="WP_089284331.1">
    <property type="nucleotide sequence ID" value="NZ_FZOJ01000023.1"/>
</dbReference>
<dbReference type="InterPro" id="IPR029056">
    <property type="entry name" value="Ribokinase-like"/>
</dbReference>
<dbReference type="InterPro" id="IPR011611">
    <property type="entry name" value="PfkB_dom"/>
</dbReference>
<keyword evidence="2 5" id="KW-0418">Kinase</keyword>
<dbReference type="PANTHER" id="PTHR10584">
    <property type="entry name" value="SUGAR KINASE"/>
    <property type="match status" value="1"/>
</dbReference>
<dbReference type="OrthoDB" id="9806249at2"/>
<evidence type="ECO:0000256" key="2">
    <source>
        <dbReference type="ARBA" id="ARBA00022777"/>
    </source>
</evidence>
<sequence>MVQFLNHKDICDYVCIIGGANIDIIGKSYNSLVAATSNPGEVQLSLGGVGRNVAHNLCNLGVHSHLITAMGKDLYGAKLLTECKEIGIGIDHSLILEGSNTGLYLAVLDDRGEMVTAIAQMDIFDKIDRGFLKSNKHFLQEARVIVVDTNISKDAIAYVTEFAKEQNISLFLDTVSAVKAEKVKDYIGLFHTIKPNLLELELLTDKKISSEEDIKVAAEMLLKKGVKEVVVSLGRDGAFYHDGSYYGRVKGFDVEVKNTTGAGDAFVAGLVYGTLQEKSLKEKVILALGCGALTVGTYETVNHKLSIDGLLELVASY</sequence>
<proteinExistence type="inferred from homology"/>
<keyword evidence="3" id="KW-0547">Nucleotide-binding</keyword>
<comment type="pathway">
    <text evidence="3">Carbohydrate metabolism; D-tagatose 6-phosphate degradation; D-glyceraldehyde 3-phosphate and glycerone phosphate from D-tagatose 6-phosphate: step 1/2.</text>
</comment>
<dbReference type="GO" id="GO:2001059">
    <property type="term" value="P:D-tagatose 6-phosphate catabolic process"/>
    <property type="evidence" value="ECO:0007669"/>
    <property type="project" value="UniProtKB-UniPathway"/>
</dbReference>
<dbReference type="SUPFAM" id="SSF53613">
    <property type="entry name" value="Ribokinase-like"/>
    <property type="match status" value="1"/>
</dbReference>
<dbReference type="UniPathway" id="UPA00704">
    <property type="reaction ID" value="UER00715"/>
</dbReference>
<dbReference type="InterPro" id="IPR017583">
    <property type="entry name" value="Tagatose/fructose_Pkinase"/>
</dbReference>
<keyword evidence="3" id="KW-0067">ATP-binding</keyword>